<reference evidence="2" key="1">
    <citation type="submission" date="2014-03" db="EMBL/GenBank/DDBJ databases">
        <authorList>
            <person name="Aksoy S."/>
            <person name="Warren W."/>
            <person name="Wilson R.K."/>
        </authorList>
    </citation>
    <scope>NUCLEOTIDE SEQUENCE [LARGE SCALE GENOMIC DNA]</scope>
    <source>
        <strain evidence="2">IAEA</strain>
    </source>
</reference>
<evidence type="ECO:0000313" key="1">
    <source>
        <dbReference type="EnsemblMetazoa" id="GPAI001217-PA"/>
    </source>
</evidence>
<keyword evidence="2" id="KW-1185">Reference proteome</keyword>
<dbReference type="VEuPathDB" id="VectorBase:GPAI001217"/>
<dbReference type="EnsemblMetazoa" id="GPAI001217-RA">
    <property type="protein sequence ID" value="GPAI001217-PA"/>
    <property type="gene ID" value="GPAI001217"/>
</dbReference>
<accession>A0A1A9Z1X8</accession>
<reference evidence="1" key="2">
    <citation type="submission" date="2020-05" db="UniProtKB">
        <authorList>
            <consortium name="EnsemblMetazoa"/>
        </authorList>
    </citation>
    <scope>IDENTIFICATION</scope>
    <source>
        <strain evidence="1">IAEA</strain>
    </source>
</reference>
<evidence type="ECO:0000313" key="2">
    <source>
        <dbReference type="Proteomes" id="UP000092445"/>
    </source>
</evidence>
<proteinExistence type="predicted"/>
<name>A0A1A9Z1X8_GLOPL</name>
<dbReference type="Proteomes" id="UP000092445">
    <property type="component" value="Unassembled WGS sequence"/>
</dbReference>
<sequence>MKGISSKISKTSSEVIIITRTPAPPIVVEPILIKVDNQGAMNIATCTVMYSRSKRIVIKSHHIRDLRQYAITKRQTIYMSFITPLVHRLGTNTVDLLDIGTQINDTTYEINRSEKNIPTKTDAIITALKCTTKELLDQFRATDSNYDIISEIVGRKQQSTESLDNYCTAIHVLVSRMRSKIPQLELIRILQINVKTSLANLIFAVKANNMKELKTECRKPEKQKKKNRQKFNDRTRLFEELACGVIPSDDSEKFASGYVSVFTCVAHGNS</sequence>
<dbReference type="STRING" id="7398.A0A1A9Z1X8"/>
<organism evidence="1 2">
    <name type="scientific">Glossina pallidipes</name>
    <name type="common">Tsetse fly</name>
    <dbReference type="NCBI Taxonomy" id="7398"/>
    <lineage>
        <taxon>Eukaryota</taxon>
        <taxon>Metazoa</taxon>
        <taxon>Ecdysozoa</taxon>
        <taxon>Arthropoda</taxon>
        <taxon>Hexapoda</taxon>
        <taxon>Insecta</taxon>
        <taxon>Pterygota</taxon>
        <taxon>Neoptera</taxon>
        <taxon>Endopterygota</taxon>
        <taxon>Diptera</taxon>
        <taxon>Brachycera</taxon>
        <taxon>Muscomorpha</taxon>
        <taxon>Hippoboscoidea</taxon>
        <taxon>Glossinidae</taxon>
        <taxon>Glossina</taxon>
    </lineage>
</organism>
<protein>
    <submittedName>
        <fullName evidence="1">Uncharacterized protein</fullName>
    </submittedName>
</protein>
<dbReference type="AlphaFoldDB" id="A0A1A9Z1X8"/>